<sequence>MKQNVIAPVEVIFDKAEVSAEVWLSSQPLNEIASPPLVPFQTPDRGR</sequence>
<accession>A0A0A9HM40</accession>
<name>A0A0A9HM40_ARUDO</name>
<dbReference type="AlphaFoldDB" id="A0A0A9HM40"/>
<reference evidence="1" key="1">
    <citation type="submission" date="2014-09" db="EMBL/GenBank/DDBJ databases">
        <authorList>
            <person name="Magalhaes I.L.F."/>
            <person name="Oliveira U."/>
            <person name="Santos F.R."/>
            <person name="Vidigal T.H.D.A."/>
            <person name="Brescovit A.D."/>
            <person name="Santos A.J."/>
        </authorList>
    </citation>
    <scope>NUCLEOTIDE SEQUENCE</scope>
    <source>
        <tissue evidence="1">Shoot tissue taken approximately 20 cm above the soil surface</tissue>
    </source>
</reference>
<organism evidence="1">
    <name type="scientific">Arundo donax</name>
    <name type="common">Giant reed</name>
    <name type="synonym">Donax arundinaceus</name>
    <dbReference type="NCBI Taxonomy" id="35708"/>
    <lineage>
        <taxon>Eukaryota</taxon>
        <taxon>Viridiplantae</taxon>
        <taxon>Streptophyta</taxon>
        <taxon>Embryophyta</taxon>
        <taxon>Tracheophyta</taxon>
        <taxon>Spermatophyta</taxon>
        <taxon>Magnoliopsida</taxon>
        <taxon>Liliopsida</taxon>
        <taxon>Poales</taxon>
        <taxon>Poaceae</taxon>
        <taxon>PACMAD clade</taxon>
        <taxon>Arundinoideae</taxon>
        <taxon>Arundineae</taxon>
        <taxon>Arundo</taxon>
    </lineage>
</organism>
<dbReference type="EMBL" id="GBRH01160089">
    <property type="protein sequence ID" value="JAE37807.1"/>
    <property type="molecule type" value="Transcribed_RNA"/>
</dbReference>
<reference evidence="1" key="2">
    <citation type="journal article" date="2015" name="Data Brief">
        <title>Shoot transcriptome of the giant reed, Arundo donax.</title>
        <authorList>
            <person name="Barrero R.A."/>
            <person name="Guerrero F.D."/>
            <person name="Moolhuijzen P."/>
            <person name="Goolsby J.A."/>
            <person name="Tidwell J."/>
            <person name="Bellgard S.E."/>
            <person name="Bellgard M.I."/>
        </authorList>
    </citation>
    <scope>NUCLEOTIDE SEQUENCE</scope>
    <source>
        <tissue evidence="1">Shoot tissue taken approximately 20 cm above the soil surface</tissue>
    </source>
</reference>
<proteinExistence type="predicted"/>
<evidence type="ECO:0000313" key="1">
    <source>
        <dbReference type="EMBL" id="JAE37807.1"/>
    </source>
</evidence>
<protein>
    <submittedName>
        <fullName evidence="1">Uncharacterized protein</fullName>
    </submittedName>
</protein>